<evidence type="ECO:0000256" key="3">
    <source>
        <dbReference type="ARBA" id="ARBA00022989"/>
    </source>
</evidence>
<keyword evidence="4 5" id="KW-0472">Membrane</keyword>
<keyword evidence="2 5" id="KW-0812">Transmembrane</keyword>
<gene>
    <name evidence="6" type="ordered locus">CHU_0807</name>
</gene>
<accession>A0A6N4SP80</accession>
<evidence type="ECO:0000313" key="6">
    <source>
        <dbReference type="EMBL" id="ABG58094.1"/>
    </source>
</evidence>
<feature type="transmembrane region" description="Helical" evidence="5">
    <location>
        <begin position="104"/>
        <end position="122"/>
    </location>
</feature>
<dbReference type="InterPro" id="IPR002781">
    <property type="entry name" value="TM_pro_TauE-like"/>
</dbReference>
<proteinExistence type="inferred from homology"/>
<sequence length="252" mass="26939">MPSTGYIMDYHSILLIFVLGVLAFLYSSIGYGGAIGYLAVMALFGVAPVMMKTSALIMNLAVAAASFIGFYRGGYFKLKLFWPFAITSIPMAYLGGMMTLSDSIYRKILAVCLLISIVRLLYQFRQANQETKEIPIGTALVTGGLIGLLSGAIGLGGGIILSPLMLLMRWATFKETAAVSALFISVNSLSGLFGQINKGGIHLTHNLQYAVAATILGGLLGSYCGSQKFNVPTLKYLLAIVLTIASFKLMFA</sequence>
<feature type="transmembrane region" description="Helical" evidence="5">
    <location>
        <begin position="206"/>
        <end position="223"/>
    </location>
</feature>
<evidence type="ECO:0000313" key="7">
    <source>
        <dbReference type="Proteomes" id="UP000001822"/>
    </source>
</evidence>
<dbReference type="Pfam" id="PF01925">
    <property type="entry name" value="TauE"/>
    <property type="match status" value="1"/>
</dbReference>
<feature type="transmembrane region" description="Helical" evidence="5">
    <location>
        <begin position="12"/>
        <end position="29"/>
    </location>
</feature>
<evidence type="ECO:0000256" key="5">
    <source>
        <dbReference type="RuleBase" id="RU363041"/>
    </source>
</evidence>
<keyword evidence="3 5" id="KW-1133">Transmembrane helix</keyword>
<dbReference type="EMBL" id="CP000383">
    <property type="protein sequence ID" value="ABG58094.1"/>
    <property type="molecule type" value="Genomic_DNA"/>
</dbReference>
<feature type="transmembrane region" description="Helical" evidence="5">
    <location>
        <begin position="235"/>
        <end position="251"/>
    </location>
</feature>
<feature type="transmembrane region" description="Helical" evidence="5">
    <location>
        <begin position="134"/>
        <end position="164"/>
    </location>
</feature>
<dbReference type="InterPro" id="IPR051598">
    <property type="entry name" value="TSUP/Inactive_protease-like"/>
</dbReference>
<organism evidence="6 7">
    <name type="scientific">Cytophaga hutchinsonii (strain ATCC 33406 / DSM 1761 / CIP 103989 / NBRC 15051 / NCIMB 9469 / D465)</name>
    <dbReference type="NCBI Taxonomy" id="269798"/>
    <lineage>
        <taxon>Bacteria</taxon>
        <taxon>Pseudomonadati</taxon>
        <taxon>Bacteroidota</taxon>
        <taxon>Cytophagia</taxon>
        <taxon>Cytophagales</taxon>
        <taxon>Cytophagaceae</taxon>
        <taxon>Cytophaga</taxon>
    </lineage>
</organism>
<evidence type="ECO:0000256" key="2">
    <source>
        <dbReference type="ARBA" id="ARBA00022692"/>
    </source>
</evidence>
<keyword evidence="5" id="KW-1003">Cell membrane</keyword>
<feature type="transmembrane region" description="Helical" evidence="5">
    <location>
        <begin position="80"/>
        <end position="98"/>
    </location>
</feature>
<dbReference type="GO" id="GO:0005886">
    <property type="term" value="C:plasma membrane"/>
    <property type="evidence" value="ECO:0007669"/>
    <property type="project" value="UniProtKB-SubCell"/>
</dbReference>
<keyword evidence="7" id="KW-1185">Reference proteome</keyword>
<dbReference type="KEGG" id="chu:CHU_0807"/>
<evidence type="ECO:0000256" key="4">
    <source>
        <dbReference type="ARBA" id="ARBA00023136"/>
    </source>
</evidence>
<feature type="transmembrane region" description="Helical" evidence="5">
    <location>
        <begin position="176"/>
        <end position="194"/>
    </location>
</feature>
<dbReference type="PANTHER" id="PTHR43701">
    <property type="entry name" value="MEMBRANE TRANSPORTER PROTEIN MJ0441-RELATED"/>
    <property type="match status" value="1"/>
</dbReference>
<dbReference type="PANTHER" id="PTHR43701:SF5">
    <property type="entry name" value="MEMBRANE TRANSPORTER PROTEIN-RELATED"/>
    <property type="match status" value="1"/>
</dbReference>
<name>A0A6N4SP80_CYTH3</name>
<protein>
    <recommendedName>
        <fullName evidence="5">Probable membrane transporter protein</fullName>
    </recommendedName>
</protein>
<comment type="similarity">
    <text evidence="5">Belongs to the 4-toluene sulfonate uptake permease (TSUP) (TC 2.A.102) family.</text>
</comment>
<reference evidence="6 7" key="1">
    <citation type="journal article" date="2007" name="Appl. Environ. Microbiol.">
        <title>Genome sequence of the cellulolytic gliding bacterium Cytophaga hutchinsonii.</title>
        <authorList>
            <person name="Xie G."/>
            <person name="Bruce D.C."/>
            <person name="Challacombe J.F."/>
            <person name="Chertkov O."/>
            <person name="Detter J.C."/>
            <person name="Gilna P."/>
            <person name="Han C.S."/>
            <person name="Lucas S."/>
            <person name="Misra M."/>
            <person name="Myers G.L."/>
            <person name="Richardson P."/>
            <person name="Tapia R."/>
            <person name="Thayer N."/>
            <person name="Thompson L.S."/>
            <person name="Brettin T.S."/>
            <person name="Henrissat B."/>
            <person name="Wilson D.B."/>
            <person name="McBride M.J."/>
        </authorList>
    </citation>
    <scope>NUCLEOTIDE SEQUENCE [LARGE SCALE GENOMIC DNA]</scope>
    <source>
        <strain evidence="7">ATCC 33406 / DSM 1761 / CIP 103989 / NBRC 15051 / NCIMB 9469 / D465</strain>
    </source>
</reference>
<feature type="transmembrane region" description="Helical" evidence="5">
    <location>
        <begin position="35"/>
        <end position="68"/>
    </location>
</feature>
<dbReference type="Proteomes" id="UP000001822">
    <property type="component" value="Chromosome"/>
</dbReference>
<dbReference type="AlphaFoldDB" id="A0A6N4SP80"/>
<evidence type="ECO:0000256" key="1">
    <source>
        <dbReference type="ARBA" id="ARBA00004141"/>
    </source>
</evidence>
<comment type="subcellular location">
    <subcellularLocation>
        <location evidence="5">Cell membrane</location>
        <topology evidence="5">Multi-pass membrane protein</topology>
    </subcellularLocation>
    <subcellularLocation>
        <location evidence="1">Membrane</location>
        <topology evidence="1">Multi-pass membrane protein</topology>
    </subcellularLocation>
</comment>